<proteinExistence type="predicted"/>
<evidence type="ECO:0000313" key="6">
    <source>
        <dbReference type="EMBL" id="SSZ39766.1"/>
    </source>
</evidence>
<dbReference type="OMA" id="VGAEWEW"/>
<dbReference type="Pfam" id="PF04357">
    <property type="entry name" value="TamB"/>
    <property type="match status" value="1"/>
</dbReference>
<sequence length="1552" mass="168391">MKKGVHLSAFFFVFLFFGVGGFVFAQRGDTLPSSEMKTDDRSWFVSLIERKLSAPNRQVRLHNMQGTLSSQTSIDAITVSDKKGVWLKITNAKMNWNRLALLRGRMDINQLSAEQVTFLRKPQGNSSFVSSLETGKFSLPKLPLALSINTLTAQHVTFEQNLFGFSADMSLKGNFTLASGNFDVDIAAHRLDAPGSFSVLTKISDSNRTAQIDISANEPQNGILANIFNIEQRPALNLVVKGDGTFDDLVIKLSLESDHHSILEGNVILASVPEGHSFSTKLEGTLSPLIPSQYRSLFESDITLKAKARRTKEGVTHLDQMVIQSKAMNVIANAEITADGFLRRLFVDGKMALDNEQESVHLPVSEVPKPANTLALNIDYGREGQQSWNGRLVVGHLSNKNIYIRDAIFDMGGVSENLDNAASRHVGVQVKGTLQGVKKIKGALVENLSQAVHVHLDTDIVSNKPILIHDLSVTAQGFSSWLKGTMEGFVFKGDLGLKAQTLTPLEVFSKQSLSGSADIKAKGTINLLSGIFDLQLSGMADDMKIGVQSFDRLFKGNITLSGGATRNTKGFIFRHFNLKNQYTNIKANGYFSDESAKMDLSAEISDLSKLDPKISGALTIESTARGRNSHIKLNTRAHIAEALIVGKKLQNTTFNIDVLVDNTAPVTALTGGVRGEGIFAKKPLHLSASFKDSHKIRKLENIDIRGGSAKITGSLSQQLGGFLKGALHIDADDISVLSALFLQDGSGKVKGDFIFDEQNGRQKTNVKAHVSHLNFSKNKIKKLAIDADIFDPFGMTQFKGVINAEHIQTPLIMVNRLNAHADRNNGQTVFTVQAMLHDTLNAQLSGRLMVEELPESIKREVQIETVDLKQHSFHATLLKPSIIAFDKDGMTINELGIAINGGNIILAGNIQDTLNLQLTMNALPATLVNLWKADLGAAGSVTGHVMIRGHLKKPDITYDIKGEGLTTVAFQDKKIMPFSLSATGKTLDQNLTLNANLTGEGVQAQAQGHVSLEKNKLDLHINLQNLSARLANGFIAGQALDGTMIGKVDIGGTMKDPSAHFELSSQNLTAMTHKGPMSININAHGSYKKSTFHIENMIATGDKGLDLSIHGPVSLNGSEAKLNVKGIMPLDFVNLLLAKRGAHITGTARIDTVLNGALSKPQLVGNISIGDGSFFDSQTNVGLNNITLEGKLNGDHILIEKASASSFEGGRISASGRISNDLETDLIFHLDNANYNDGSMILATLSGEMTMTGHFLNDLVLGGDIIVEKAEVFVPDNFKSAKFLDVRNKNLTKSIQTTLERADVKNTDKSKSRIVTQKSSSVVLSNMRITARNQFFVRGKGLDAELGGRINLAGPLNDVHPVGEFRMIRGRFDILSQRLNFDQGQASFSGNLNPTVYFVTNNNSGDIQVTVTVSGTIDNLDINFSSQPNLPQDEILARLIFNRSLNELSPFQIAQLAAAAADLAGASNTSLLNTLRTKIGLDDLDVIVNEKGNTGLRIGRYIHNNIYLGFEAGSDGTTKGTINLDISRHLKAKGAIGNEQNSSIGLFYERDY</sequence>
<dbReference type="GO" id="GO:0005886">
    <property type="term" value="C:plasma membrane"/>
    <property type="evidence" value="ECO:0007669"/>
    <property type="project" value="InterPro"/>
</dbReference>
<feature type="domain" description="Translocation and assembly module TamB C-terminal" evidence="5">
    <location>
        <begin position="1205"/>
        <end position="1552"/>
    </location>
</feature>
<keyword evidence="2" id="KW-0812">Transmembrane</keyword>
<evidence type="ECO:0000256" key="1">
    <source>
        <dbReference type="ARBA" id="ARBA00004167"/>
    </source>
</evidence>
<evidence type="ECO:0000259" key="5">
    <source>
        <dbReference type="Pfam" id="PF04357"/>
    </source>
</evidence>
<comment type="subcellular location">
    <subcellularLocation>
        <location evidence="1">Membrane</location>
        <topology evidence="1">Single-pass membrane protein</topology>
    </subcellularLocation>
</comment>
<organism evidence="6 7">
    <name type="scientific">Bartonella grahamii</name>
    <dbReference type="NCBI Taxonomy" id="33045"/>
    <lineage>
        <taxon>Bacteria</taxon>
        <taxon>Pseudomonadati</taxon>
        <taxon>Pseudomonadota</taxon>
        <taxon>Alphaproteobacteria</taxon>
        <taxon>Hyphomicrobiales</taxon>
        <taxon>Bartonellaceae</taxon>
        <taxon>Bartonella</taxon>
    </lineage>
</organism>
<name>A0A336NBU9_BARGR</name>
<keyword evidence="3" id="KW-1133">Transmembrane helix</keyword>
<keyword evidence="4" id="KW-0472">Membrane</keyword>
<dbReference type="PANTHER" id="PTHR36985">
    <property type="entry name" value="TRANSLOCATION AND ASSEMBLY MODULE SUBUNIT TAMB"/>
    <property type="match status" value="1"/>
</dbReference>
<dbReference type="PANTHER" id="PTHR36985:SF1">
    <property type="entry name" value="TRANSLOCATION AND ASSEMBLY MODULE SUBUNIT TAMB"/>
    <property type="match status" value="1"/>
</dbReference>
<dbReference type="Proteomes" id="UP000253846">
    <property type="component" value="Unassembled WGS sequence"/>
</dbReference>
<dbReference type="InterPro" id="IPR007452">
    <property type="entry name" value="TamB_C"/>
</dbReference>
<evidence type="ECO:0000256" key="2">
    <source>
        <dbReference type="ARBA" id="ARBA00022692"/>
    </source>
</evidence>
<reference evidence="6 7" key="1">
    <citation type="submission" date="2018-06" db="EMBL/GenBank/DDBJ databases">
        <authorList>
            <consortium name="Pathogen Informatics"/>
            <person name="Doyle S."/>
        </authorList>
    </citation>
    <scope>NUCLEOTIDE SEQUENCE [LARGE SCALE GENOMIC DNA]</scope>
    <source>
        <strain evidence="6 7">NCTC12860</strain>
    </source>
</reference>
<dbReference type="RefSeq" id="WP_012754473.1">
    <property type="nucleotide sequence ID" value="NZ_CACVBG010000001.1"/>
</dbReference>
<gene>
    <name evidence="6" type="ORF">NCTC12860_00983</name>
</gene>
<accession>A0A336NBU9</accession>
<dbReference type="EMBL" id="UFTD01000001">
    <property type="protein sequence ID" value="SSZ39766.1"/>
    <property type="molecule type" value="Genomic_DNA"/>
</dbReference>
<dbReference type="GO" id="GO:0009306">
    <property type="term" value="P:protein secretion"/>
    <property type="evidence" value="ECO:0007669"/>
    <property type="project" value="InterPro"/>
</dbReference>
<evidence type="ECO:0000256" key="4">
    <source>
        <dbReference type="ARBA" id="ARBA00023136"/>
    </source>
</evidence>
<evidence type="ECO:0000313" key="7">
    <source>
        <dbReference type="Proteomes" id="UP000253846"/>
    </source>
</evidence>
<evidence type="ECO:0000256" key="3">
    <source>
        <dbReference type="ARBA" id="ARBA00022989"/>
    </source>
</evidence>
<protein>
    <submittedName>
        <fullName evidence="6">Family of uncharacterized function (DUF490)</fullName>
    </submittedName>
</protein>